<dbReference type="RefSeq" id="WP_095991703.1">
    <property type="nucleotide sequence ID" value="NZ_CP022098.1"/>
</dbReference>
<name>A0A250JLR1_9BACT</name>
<dbReference type="PROSITE" id="PS50011">
    <property type="entry name" value="PROTEIN_KINASE_DOM"/>
    <property type="match status" value="1"/>
</dbReference>
<evidence type="ECO:0000256" key="8">
    <source>
        <dbReference type="SAM" id="MobiDB-lite"/>
    </source>
</evidence>
<evidence type="ECO:0000256" key="6">
    <source>
        <dbReference type="ARBA" id="ARBA00022840"/>
    </source>
</evidence>
<feature type="domain" description="Protein kinase" evidence="9">
    <location>
        <begin position="28"/>
        <end position="311"/>
    </location>
</feature>
<accession>A0A250JLR1</accession>
<dbReference type="PROSITE" id="PS00108">
    <property type="entry name" value="PROTEIN_KINASE_ST"/>
    <property type="match status" value="1"/>
</dbReference>
<organism evidence="10 11">
    <name type="scientific">Cystobacter fuscus</name>
    <dbReference type="NCBI Taxonomy" id="43"/>
    <lineage>
        <taxon>Bacteria</taxon>
        <taxon>Pseudomonadati</taxon>
        <taxon>Myxococcota</taxon>
        <taxon>Myxococcia</taxon>
        <taxon>Myxococcales</taxon>
        <taxon>Cystobacterineae</taxon>
        <taxon>Archangiaceae</taxon>
        <taxon>Cystobacter</taxon>
    </lineage>
</organism>
<evidence type="ECO:0000256" key="3">
    <source>
        <dbReference type="ARBA" id="ARBA00022679"/>
    </source>
</evidence>
<feature type="compositionally biased region" description="Acidic residues" evidence="8">
    <location>
        <begin position="320"/>
        <end position="335"/>
    </location>
</feature>
<dbReference type="Pfam" id="PF00069">
    <property type="entry name" value="Pkinase"/>
    <property type="match status" value="1"/>
</dbReference>
<sequence length="695" mass="74800">MLRSSTSEVVLVALVFRHPEPGEMVGDYRILEKLGSGGFGTVFKAERGGLFFAVKMLRATALDARARREISILLQLENPCVARFRACDRWLDPKFGTPYLVMDFVPGMTLEEFAKEENPSARESARILLETALTLGEVHVQGVFHRDLKPENILIKSRNERPVLIDFGVGTYAGAPVITPFGLPPGTYEFRSPEAYLFSRSNRELVHYEFSASDELWALGVSFYWLLTNVLPFGDRNNWEGGGLAERIIRQRPMAPHVLNSRVPRALSDICMKMLEKKPEERYASAVELCAVLGGALAAAGEDALWDLPLFDPDSPDTQTTEEEPSLVDAHEDEETRMLRKWARAQPRRGRKPKKGAEPAPNQDDVPTVAAEPEPDDALPVKVPEGLAAARTRAFPHLEEGLASSPESAGHGQESEAPRVPAPAEAPRATAAPPTRMSRRRACFAAAAGLAVVVLGAVLFATSPRAPPGVGPLGASSEAVPTRQAESGREVAQSAKPLDPPSGEGAEPTVGSISAPGMTMMLRKDDSGEKPPQKKTKVLGRAAKVIGTGLVCNALAGCPPPQQVRQTPESAPCPAGAVETMETLGIDIGDLHDAVFQVSPAQYIPVREGDTTIELLGGWGKLPDATLLSGRLIFGDGRVYARLTEAKVPGGGTFKVCMEMHDEQGRRGAGRKPDGGPESVRIFSSVAVKAVNSFE</sequence>
<keyword evidence="6 7" id="KW-0067">ATP-binding</keyword>
<dbReference type="Gene3D" id="1.10.510.10">
    <property type="entry name" value="Transferase(Phosphotransferase) domain 1"/>
    <property type="match status" value="1"/>
</dbReference>
<proteinExistence type="inferred from homology"/>
<dbReference type="InterPro" id="IPR008271">
    <property type="entry name" value="Ser/Thr_kinase_AS"/>
</dbReference>
<dbReference type="SUPFAM" id="SSF56112">
    <property type="entry name" value="Protein kinase-like (PK-like)"/>
    <property type="match status" value="1"/>
</dbReference>
<dbReference type="PANTHER" id="PTHR43671">
    <property type="entry name" value="SERINE/THREONINE-PROTEIN KINASE NEK"/>
    <property type="match status" value="1"/>
</dbReference>
<dbReference type="SMART" id="SM00220">
    <property type="entry name" value="S_TKc"/>
    <property type="match status" value="1"/>
</dbReference>
<feature type="region of interest" description="Disordered" evidence="8">
    <location>
        <begin position="308"/>
        <end position="380"/>
    </location>
</feature>
<feature type="binding site" evidence="7">
    <location>
        <position position="55"/>
    </location>
    <ligand>
        <name>ATP</name>
        <dbReference type="ChEBI" id="CHEBI:30616"/>
    </ligand>
</feature>
<keyword evidence="3" id="KW-0808">Transferase</keyword>
<evidence type="ECO:0000256" key="5">
    <source>
        <dbReference type="ARBA" id="ARBA00022777"/>
    </source>
</evidence>
<feature type="region of interest" description="Disordered" evidence="8">
    <location>
        <begin position="466"/>
        <end position="515"/>
    </location>
</feature>
<dbReference type="Proteomes" id="UP000217257">
    <property type="component" value="Chromosome"/>
</dbReference>
<dbReference type="EC" id="2.7.11.1" evidence="2"/>
<evidence type="ECO:0000256" key="2">
    <source>
        <dbReference type="ARBA" id="ARBA00012513"/>
    </source>
</evidence>
<dbReference type="InterPro" id="IPR050660">
    <property type="entry name" value="NEK_Ser/Thr_kinase"/>
</dbReference>
<dbReference type="InterPro" id="IPR011009">
    <property type="entry name" value="Kinase-like_dom_sf"/>
</dbReference>
<protein>
    <recommendedName>
        <fullName evidence="2">non-specific serine/threonine protein kinase</fullName>
        <ecNumber evidence="2">2.7.11.1</ecNumber>
    </recommendedName>
</protein>
<dbReference type="PANTHER" id="PTHR43671:SF13">
    <property type="entry name" value="SERINE_THREONINE-PROTEIN KINASE NEK2"/>
    <property type="match status" value="1"/>
</dbReference>
<dbReference type="AlphaFoldDB" id="A0A250JLR1"/>
<evidence type="ECO:0000313" key="10">
    <source>
        <dbReference type="EMBL" id="ATB44417.1"/>
    </source>
</evidence>
<dbReference type="CDD" id="cd14014">
    <property type="entry name" value="STKc_PknB_like"/>
    <property type="match status" value="1"/>
</dbReference>
<evidence type="ECO:0000256" key="7">
    <source>
        <dbReference type="PROSITE-ProRule" id="PRU10141"/>
    </source>
</evidence>
<dbReference type="KEGG" id="cfus:CYFUS_009904"/>
<dbReference type="InterPro" id="IPR017441">
    <property type="entry name" value="Protein_kinase_ATP_BS"/>
</dbReference>
<reference evidence="10 11" key="1">
    <citation type="submission" date="2017-06" db="EMBL/GenBank/DDBJ databases">
        <title>Sequencing and comparative analysis of myxobacterial genomes.</title>
        <authorList>
            <person name="Rupp O."/>
            <person name="Goesmann A."/>
            <person name="Sogaard-Andersen L."/>
        </authorList>
    </citation>
    <scope>NUCLEOTIDE SEQUENCE [LARGE SCALE GENOMIC DNA]</scope>
    <source>
        <strain evidence="10 11">DSM 52655</strain>
    </source>
</reference>
<keyword evidence="4 7" id="KW-0547">Nucleotide-binding</keyword>
<dbReference type="InterPro" id="IPR000719">
    <property type="entry name" value="Prot_kinase_dom"/>
</dbReference>
<evidence type="ECO:0000259" key="9">
    <source>
        <dbReference type="PROSITE" id="PS50011"/>
    </source>
</evidence>
<evidence type="ECO:0000256" key="4">
    <source>
        <dbReference type="ARBA" id="ARBA00022741"/>
    </source>
</evidence>
<evidence type="ECO:0000313" key="11">
    <source>
        <dbReference type="Proteomes" id="UP000217257"/>
    </source>
</evidence>
<dbReference type="GO" id="GO:0004674">
    <property type="term" value="F:protein serine/threonine kinase activity"/>
    <property type="evidence" value="ECO:0007669"/>
    <property type="project" value="UniProtKB-EC"/>
</dbReference>
<feature type="compositionally biased region" description="Basic residues" evidence="8">
    <location>
        <begin position="339"/>
        <end position="354"/>
    </location>
</feature>
<dbReference type="PROSITE" id="PS00107">
    <property type="entry name" value="PROTEIN_KINASE_ATP"/>
    <property type="match status" value="1"/>
</dbReference>
<evidence type="ECO:0000256" key="1">
    <source>
        <dbReference type="ARBA" id="ARBA00010886"/>
    </source>
</evidence>
<gene>
    <name evidence="10" type="ORF">CYFUS_009904</name>
</gene>
<dbReference type="GO" id="GO:0005524">
    <property type="term" value="F:ATP binding"/>
    <property type="evidence" value="ECO:0007669"/>
    <property type="project" value="UniProtKB-UniRule"/>
</dbReference>
<dbReference type="EMBL" id="CP022098">
    <property type="protein sequence ID" value="ATB44417.1"/>
    <property type="molecule type" value="Genomic_DNA"/>
</dbReference>
<feature type="compositionally biased region" description="Low complexity" evidence="8">
    <location>
        <begin position="418"/>
        <end position="436"/>
    </location>
</feature>
<comment type="similarity">
    <text evidence="1">Belongs to the protein kinase superfamily. NEK Ser/Thr protein kinase family. NIMA subfamily.</text>
</comment>
<keyword evidence="5" id="KW-0418">Kinase</keyword>
<feature type="region of interest" description="Disordered" evidence="8">
    <location>
        <begin position="402"/>
        <end position="436"/>
    </location>
</feature>